<reference evidence="2" key="1">
    <citation type="journal article" date="2022" name="bioRxiv">
        <title>Sequencing and chromosome-scale assembly of the giantPleurodeles waltlgenome.</title>
        <authorList>
            <person name="Brown T."/>
            <person name="Elewa A."/>
            <person name="Iarovenko S."/>
            <person name="Subramanian E."/>
            <person name="Araus A.J."/>
            <person name="Petzold A."/>
            <person name="Susuki M."/>
            <person name="Suzuki K.-i.T."/>
            <person name="Hayashi T."/>
            <person name="Toyoda A."/>
            <person name="Oliveira C."/>
            <person name="Osipova E."/>
            <person name="Leigh N.D."/>
            <person name="Simon A."/>
            <person name="Yun M.H."/>
        </authorList>
    </citation>
    <scope>NUCLEOTIDE SEQUENCE</scope>
    <source>
        <strain evidence="2">20211129_DDA</strain>
        <tissue evidence="2">Liver</tissue>
    </source>
</reference>
<organism evidence="2 3">
    <name type="scientific">Pleurodeles waltl</name>
    <name type="common">Iberian ribbed newt</name>
    <dbReference type="NCBI Taxonomy" id="8319"/>
    <lineage>
        <taxon>Eukaryota</taxon>
        <taxon>Metazoa</taxon>
        <taxon>Chordata</taxon>
        <taxon>Craniata</taxon>
        <taxon>Vertebrata</taxon>
        <taxon>Euteleostomi</taxon>
        <taxon>Amphibia</taxon>
        <taxon>Batrachia</taxon>
        <taxon>Caudata</taxon>
        <taxon>Salamandroidea</taxon>
        <taxon>Salamandridae</taxon>
        <taxon>Pleurodelinae</taxon>
        <taxon>Pleurodeles</taxon>
    </lineage>
</organism>
<dbReference type="EMBL" id="JANPWB010000005">
    <property type="protein sequence ID" value="KAJ1185012.1"/>
    <property type="molecule type" value="Genomic_DNA"/>
</dbReference>
<sequence length="65" mass="7069">RSPIVSKKRESRMDPTSADDKSTSSSVKRWKEHTCYIASATGSTEGAVFCAVPDVETLESCKSTK</sequence>
<feature type="region of interest" description="Disordered" evidence="1">
    <location>
        <begin position="1"/>
        <end position="27"/>
    </location>
</feature>
<comment type="caution">
    <text evidence="2">The sequence shown here is derived from an EMBL/GenBank/DDBJ whole genome shotgun (WGS) entry which is preliminary data.</text>
</comment>
<evidence type="ECO:0000313" key="2">
    <source>
        <dbReference type="EMBL" id="KAJ1185012.1"/>
    </source>
</evidence>
<name>A0AAV7UBF7_PLEWA</name>
<accession>A0AAV7UBF7</accession>
<dbReference type="Proteomes" id="UP001066276">
    <property type="component" value="Chromosome 3_1"/>
</dbReference>
<evidence type="ECO:0000256" key="1">
    <source>
        <dbReference type="SAM" id="MobiDB-lite"/>
    </source>
</evidence>
<feature type="compositionally biased region" description="Basic and acidic residues" evidence="1">
    <location>
        <begin position="7"/>
        <end position="22"/>
    </location>
</feature>
<keyword evidence="3" id="KW-1185">Reference proteome</keyword>
<proteinExistence type="predicted"/>
<feature type="non-terminal residue" evidence="2">
    <location>
        <position position="65"/>
    </location>
</feature>
<evidence type="ECO:0000313" key="3">
    <source>
        <dbReference type="Proteomes" id="UP001066276"/>
    </source>
</evidence>
<feature type="non-terminal residue" evidence="2">
    <location>
        <position position="1"/>
    </location>
</feature>
<dbReference type="AlphaFoldDB" id="A0AAV7UBF7"/>
<protein>
    <submittedName>
        <fullName evidence="2">Uncharacterized protein</fullName>
    </submittedName>
</protein>
<gene>
    <name evidence="2" type="ORF">NDU88_001808</name>
</gene>